<dbReference type="InterPro" id="IPR000792">
    <property type="entry name" value="Tscrpt_reg_LuxR_C"/>
</dbReference>
<dbReference type="OrthoDB" id="271936at2"/>
<dbReference type="InterPro" id="IPR011006">
    <property type="entry name" value="CheY-like_superfamily"/>
</dbReference>
<feature type="domain" description="Response regulatory" evidence="4">
    <location>
        <begin position="7"/>
        <end position="120"/>
    </location>
</feature>
<dbReference type="SMART" id="SM00421">
    <property type="entry name" value="HTH_LUXR"/>
    <property type="match status" value="1"/>
</dbReference>
<dbReference type="SMART" id="SM00448">
    <property type="entry name" value="REC"/>
    <property type="match status" value="1"/>
</dbReference>
<dbReference type="Gene3D" id="3.40.50.2300">
    <property type="match status" value="1"/>
</dbReference>
<dbReference type="AlphaFoldDB" id="A0A518K0C4"/>
<dbReference type="PROSITE" id="PS50110">
    <property type="entry name" value="RESPONSE_REGULATORY"/>
    <property type="match status" value="1"/>
</dbReference>
<dbReference type="Pfam" id="PF00072">
    <property type="entry name" value="Response_reg"/>
    <property type="match status" value="1"/>
</dbReference>
<dbReference type="InterPro" id="IPR039420">
    <property type="entry name" value="WalR-like"/>
</dbReference>
<keyword evidence="6" id="KW-1185">Reference proteome</keyword>
<dbReference type="InterPro" id="IPR036388">
    <property type="entry name" value="WH-like_DNA-bd_sf"/>
</dbReference>
<dbReference type="PROSITE" id="PS50043">
    <property type="entry name" value="HTH_LUXR_2"/>
    <property type="match status" value="1"/>
</dbReference>
<feature type="domain" description="HTH luxR-type" evidence="3">
    <location>
        <begin position="136"/>
        <end position="201"/>
    </location>
</feature>
<dbReference type="GO" id="GO:0003677">
    <property type="term" value="F:DNA binding"/>
    <property type="evidence" value="ECO:0007669"/>
    <property type="project" value="UniProtKB-KW"/>
</dbReference>
<protein>
    <submittedName>
        <fullName evidence="5">Transcriptional regulatory protein TdiR</fullName>
    </submittedName>
</protein>
<evidence type="ECO:0000259" key="4">
    <source>
        <dbReference type="PROSITE" id="PS50110"/>
    </source>
</evidence>
<dbReference type="RefSeq" id="WP_145101613.1">
    <property type="nucleotide sequence ID" value="NZ_CP036348.1"/>
</dbReference>
<dbReference type="InterPro" id="IPR001789">
    <property type="entry name" value="Sig_transdc_resp-reg_receiver"/>
</dbReference>
<dbReference type="Gene3D" id="1.10.10.10">
    <property type="entry name" value="Winged helix-like DNA-binding domain superfamily/Winged helix DNA-binding domain"/>
    <property type="match status" value="1"/>
</dbReference>
<dbReference type="SUPFAM" id="SSF46894">
    <property type="entry name" value="C-terminal effector domain of the bipartite response regulators"/>
    <property type="match status" value="1"/>
</dbReference>
<evidence type="ECO:0000313" key="5">
    <source>
        <dbReference type="EMBL" id="QDV71240.1"/>
    </source>
</evidence>
<evidence type="ECO:0000259" key="3">
    <source>
        <dbReference type="PROSITE" id="PS50043"/>
    </source>
</evidence>
<dbReference type="Pfam" id="PF00196">
    <property type="entry name" value="GerE"/>
    <property type="match status" value="1"/>
</dbReference>
<keyword evidence="2" id="KW-0597">Phosphoprotein</keyword>
<proteinExistence type="predicted"/>
<organism evidence="5 6">
    <name type="scientific">Rosistilla carotiformis</name>
    <dbReference type="NCBI Taxonomy" id="2528017"/>
    <lineage>
        <taxon>Bacteria</taxon>
        <taxon>Pseudomonadati</taxon>
        <taxon>Planctomycetota</taxon>
        <taxon>Planctomycetia</taxon>
        <taxon>Pirellulales</taxon>
        <taxon>Pirellulaceae</taxon>
        <taxon>Rosistilla</taxon>
    </lineage>
</organism>
<keyword evidence="1" id="KW-0238">DNA-binding</keyword>
<evidence type="ECO:0000256" key="1">
    <source>
        <dbReference type="ARBA" id="ARBA00023125"/>
    </source>
</evidence>
<dbReference type="EMBL" id="CP036348">
    <property type="protein sequence ID" value="QDV71240.1"/>
    <property type="molecule type" value="Genomic_DNA"/>
</dbReference>
<dbReference type="InterPro" id="IPR016032">
    <property type="entry name" value="Sig_transdc_resp-reg_C-effctor"/>
</dbReference>
<name>A0A518K0C4_9BACT</name>
<dbReference type="GO" id="GO:0006355">
    <property type="term" value="P:regulation of DNA-templated transcription"/>
    <property type="evidence" value="ECO:0007669"/>
    <property type="project" value="InterPro"/>
</dbReference>
<evidence type="ECO:0000313" key="6">
    <source>
        <dbReference type="Proteomes" id="UP000315082"/>
    </source>
</evidence>
<accession>A0A518K0C4</accession>
<dbReference type="Proteomes" id="UP000315082">
    <property type="component" value="Chromosome"/>
</dbReference>
<evidence type="ECO:0000256" key="2">
    <source>
        <dbReference type="PROSITE-ProRule" id="PRU00169"/>
    </source>
</evidence>
<reference evidence="5 6" key="1">
    <citation type="submission" date="2019-02" db="EMBL/GenBank/DDBJ databases">
        <title>Deep-cultivation of Planctomycetes and their phenomic and genomic characterization uncovers novel biology.</title>
        <authorList>
            <person name="Wiegand S."/>
            <person name="Jogler M."/>
            <person name="Boedeker C."/>
            <person name="Pinto D."/>
            <person name="Vollmers J."/>
            <person name="Rivas-Marin E."/>
            <person name="Kohn T."/>
            <person name="Peeters S.H."/>
            <person name="Heuer A."/>
            <person name="Rast P."/>
            <person name="Oberbeckmann S."/>
            <person name="Bunk B."/>
            <person name="Jeske O."/>
            <person name="Meyerdierks A."/>
            <person name="Storesund J.E."/>
            <person name="Kallscheuer N."/>
            <person name="Luecker S."/>
            <person name="Lage O.M."/>
            <person name="Pohl T."/>
            <person name="Merkel B.J."/>
            <person name="Hornburger P."/>
            <person name="Mueller R.-W."/>
            <person name="Bruemmer F."/>
            <person name="Labrenz M."/>
            <person name="Spormann A.M."/>
            <person name="Op den Camp H."/>
            <person name="Overmann J."/>
            <person name="Amann R."/>
            <person name="Jetten M.S.M."/>
            <person name="Mascher T."/>
            <person name="Medema M.H."/>
            <person name="Devos D.P."/>
            <person name="Kaster A.-K."/>
            <person name="Ovreas L."/>
            <person name="Rohde M."/>
            <person name="Galperin M.Y."/>
            <person name="Jogler C."/>
        </authorList>
    </citation>
    <scope>NUCLEOTIDE SEQUENCE [LARGE SCALE GENOMIC DNA]</scope>
    <source>
        <strain evidence="5 6">Poly24</strain>
    </source>
</reference>
<dbReference type="KEGG" id="rcf:Poly24_49740"/>
<sequence length="212" mass="23815">MSDGLTFYLISNFDPRVRAVVKSAADNHNDSAVRELSLAVVLQKQAARSPGCVIIDIDQTEGLDTIHEYIHENARTSKIILLSEQADLEFARRAFRMGVFDCLSKPLDTRQLLEAVQRAIDSLRSDQKTRQIDSSDAAALETLTPRELEYFSKLLEGWSIKTLSIHFRVSIQTAAKHRARVLSKLKAENEVELVLRFDKHRSFLSDGSESGG</sequence>
<dbReference type="SUPFAM" id="SSF52172">
    <property type="entry name" value="CheY-like"/>
    <property type="match status" value="1"/>
</dbReference>
<feature type="modified residue" description="4-aspartylphosphate" evidence="2">
    <location>
        <position position="56"/>
    </location>
</feature>
<dbReference type="GO" id="GO:0000160">
    <property type="term" value="P:phosphorelay signal transduction system"/>
    <property type="evidence" value="ECO:0007669"/>
    <property type="project" value="InterPro"/>
</dbReference>
<gene>
    <name evidence="5" type="primary">tdiR_2</name>
    <name evidence="5" type="ORF">Poly24_49740</name>
</gene>
<dbReference type="PANTHER" id="PTHR43214:SF44">
    <property type="entry name" value="TWO-COMPONENT RESPONSE REGULATOR"/>
    <property type="match status" value="1"/>
</dbReference>
<dbReference type="PANTHER" id="PTHR43214">
    <property type="entry name" value="TWO-COMPONENT RESPONSE REGULATOR"/>
    <property type="match status" value="1"/>
</dbReference>